<feature type="region of interest" description="Disordered" evidence="5">
    <location>
        <begin position="743"/>
        <end position="782"/>
    </location>
</feature>
<feature type="domain" description="RRM" evidence="6">
    <location>
        <begin position="672"/>
        <end position="746"/>
    </location>
</feature>
<evidence type="ECO:0000259" key="6">
    <source>
        <dbReference type="PROSITE" id="PS50102"/>
    </source>
</evidence>
<protein>
    <recommendedName>
        <fullName evidence="10">RNA binding protein Jsn1</fullName>
    </recommendedName>
</protein>
<accession>A0AAE1IE06</accession>
<dbReference type="Pfam" id="PF00076">
    <property type="entry name" value="RRM_1"/>
    <property type="match status" value="1"/>
</dbReference>
<feature type="domain" description="PUM-HD" evidence="7">
    <location>
        <begin position="822"/>
        <end position="1175"/>
    </location>
</feature>
<comment type="function">
    <text evidence="2">RNA-binding nucleolar protein required for pre-rRNA processing. Involved in production of 18S rRNA and assembly of small ribosomal subunit.</text>
</comment>
<dbReference type="Proteomes" id="UP001273209">
    <property type="component" value="Unassembled WGS sequence"/>
</dbReference>
<dbReference type="RefSeq" id="XP_062756161.1">
    <property type="nucleotide sequence ID" value="XM_062899443.1"/>
</dbReference>
<dbReference type="InterPro" id="IPR011989">
    <property type="entry name" value="ARM-like"/>
</dbReference>
<reference evidence="8" key="1">
    <citation type="submission" date="2023-11" db="EMBL/GenBank/DDBJ databases">
        <title>The genome sequences of three competitors of mushroom-forming fungi.</title>
        <authorList>
            <person name="Beijen E."/>
            <person name="Ohm R.A."/>
        </authorList>
    </citation>
    <scope>NUCLEOTIDE SEQUENCE</scope>
    <source>
        <strain evidence="8">CBS 100526</strain>
    </source>
</reference>
<feature type="region of interest" description="Disordered" evidence="5">
    <location>
        <begin position="1175"/>
        <end position="1267"/>
    </location>
</feature>
<dbReference type="InterPro" id="IPR052645">
    <property type="entry name" value="Pumilio_domain_protein"/>
</dbReference>
<dbReference type="PANTHER" id="PTHR47093">
    <property type="entry name" value="PROTEIN JSN1-RELATED"/>
    <property type="match status" value="1"/>
</dbReference>
<evidence type="ECO:0000256" key="1">
    <source>
        <dbReference type="ARBA" id="ARBA00022737"/>
    </source>
</evidence>
<evidence type="ECO:0000259" key="7">
    <source>
        <dbReference type="PROSITE" id="PS50303"/>
    </source>
</evidence>
<feature type="region of interest" description="Disordered" evidence="5">
    <location>
        <begin position="277"/>
        <end position="344"/>
    </location>
</feature>
<feature type="region of interest" description="Disordered" evidence="5">
    <location>
        <begin position="235"/>
        <end position="259"/>
    </location>
</feature>
<dbReference type="GO" id="GO:0000288">
    <property type="term" value="P:nuclear-transcribed mRNA catabolic process, deadenylation-dependent decay"/>
    <property type="evidence" value="ECO:0007669"/>
    <property type="project" value="TreeGrafter"/>
</dbReference>
<dbReference type="InterPro" id="IPR000504">
    <property type="entry name" value="RRM_dom"/>
</dbReference>
<feature type="compositionally biased region" description="Polar residues" evidence="5">
    <location>
        <begin position="1223"/>
        <end position="1236"/>
    </location>
</feature>
<dbReference type="PANTHER" id="PTHR47093:SF1">
    <property type="entry name" value="PROTEIN JSN1-RELATED"/>
    <property type="match status" value="1"/>
</dbReference>
<evidence type="ECO:0000256" key="2">
    <source>
        <dbReference type="ARBA" id="ARBA00024893"/>
    </source>
</evidence>
<feature type="region of interest" description="Disordered" evidence="5">
    <location>
        <begin position="1297"/>
        <end position="1334"/>
    </location>
</feature>
<feature type="region of interest" description="Disordered" evidence="5">
    <location>
        <begin position="386"/>
        <end position="415"/>
    </location>
</feature>
<evidence type="ECO:0000256" key="3">
    <source>
        <dbReference type="PROSITE-ProRule" id="PRU00176"/>
    </source>
</evidence>
<evidence type="ECO:0000256" key="4">
    <source>
        <dbReference type="PROSITE-ProRule" id="PRU00317"/>
    </source>
</evidence>
<dbReference type="GeneID" id="87919348"/>
<dbReference type="InterPro" id="IPR012677">
    <property type="entry name" value="Nucleotide-bd_a/b_plait_sf"/>
</dbReference>
<dbReference type="Gene3D" id="1.25.10.10">
    <property type="entry name" value="Leucine-rich Repeat Variant"/>
    <property type="match status" value="1"/>
</dbReference>
<feature type="region of interest" description="Disordered" evidence="5">
    <location>
        <begin position="1350"/>
        <end position="1383"/>
    </location>
</feature>
<proteinExistence type="predicted"/>
<dbReference type="SMART" id="SM00025">
    <property type="entry name" value="Pumilio"/>
    <property type="match status" value="6"/>
</dbReference>
<dbReference type="GO" id="GO:0003723">
    <property type="term" value="F:RNA binding"/>
    <property type="evidence" value="ECO:0007669"/>
    <property type="project" value="UniProtKB-UniRule"/>
</dbReference>
<evidence type="ECO:0008006" key="10">
    <source>
        <dbReference type="Google" id="ProtNLM"/>
    </source>
</evidence>
<feature type="repeat" description="Pumilio" evidence="4">
    <location>
        <begin position="884"/>
        <end position="919"/>
    </location>
</feature>
<dbReference type="InterPro" id="IPR035979">
    <property type="entry name" value="RBD_domain_sf"/>
</dbReference>
<dbReference type="PROSITE" id="PS50303">
    <property type="entry name" value="PUM_HD"/>
    <property type="match status" value="1"/>
</dbReference>
<dbReference type="SMART" id="SM00360">
    <property type="entry name" value="RRM"/>
    <property type="match status" value="1"/>
</dbReference>
<feature type="region of interest" description="Disordered" evidence="5">
    <location>
        <begin position="467"/>
        <end position="491"/>
    </location>
</feature>
<dbReference type="InterPro" id="IPR001313">
    <property type="entry name" value="Pumilio_RNA-bd_rpt"/>
</dbReference>
<dbReference type="Gene3D" id="3.30.70.330">
    <property type="match status" value="1"/>
</dbReference>
<evidence type="ECO:0000256" key="5">
    <source>
        <dbReference type="SAM" id="MobiDB-lite"/>
    </source>
</evidence>
<dbReference type="CDD" id="cd00590">
    <property type="entry name" value="RRM_SF"/>
    <property type="match status" value="1"/>
</dbReference>
<dbReference type="PROSITE" id="PS50302">
    <property type="entry name" value="PUM"/>
    <property type="match status" value="3"/>
</dbReference>
<feature type="compositionally biased region" description="Polar residues" evidence="5">
    <location>
        <begin position="203"/>
        <end position="212"/>
    </location>
</feature>
<feature type="repeat" description="Pumilio" evidence="4">
    <location>
        <begin position="957"/>
        <end position="995"/>
    </location>
</feature>
<keyword evidence="3" id="KW-0694">RNA-binding</keyword>
<feature type="repeat" description="Pumilio" evidence="4">
    <location>
        <begin position="920"/>
        <end position="956"/>
    </location>
</feature>
<dbReference type="InterPro" id="IPR016024">
    <property type="entry name" value="ARM-type_fold"/>
</dbReference>
<keyword evidence="1" id="KW-0677">Repeat</keyword>
<feature type="compositionally biased region" description="Polar residues" evidence="5">
    <location>
        <begin position="1372"/>
        <end position="1383"/>
    </location>
</feature>
<gene>
    <name evidence="8" type="ORF">Triagg1_4980</name>
</gene>
<dbReference type="SUPFAM" id="SSF48371">
    <property type="entry name" value="ARM repeat"/>
    <property type="match status" value="1"/>
</dbReference>
<name>A0AAE1IE06_9HYPO</name>
<organism evidence="8 9">
    <name type="scientific">Trichoderma aggressivum f. europaeum</name>
    <dbReference type="NCBI Taxonomy" id="173218"/>
    <lineage>
        <taxon>Eukaryota</taxon>
        <taxon>Fungi</taxon>
        <taxon>Dikarya</taxon>
        <taxon>Ascomycota</taxon>
        <taxon>Pezizomycotina</taxon>
        <taxon>Sordariomycetes</taxon>
        <taxon>Hypocreomycetidae</taxon>
        <taxon>Hypocreales</taxon>
        <taxon>Hypocreaceae</taxon>
        <taxon>Trichoderma</taxon>
    </lineage>
</organism>
<feature type="compositionally biased region" description="Pro residues" evidence="5">
    <location>
        <begin position="1320"/>
        <end position="1334"/>
    </location>
</feature>
<dbReference type="SUPFAM" id="SSF54928">
    <property type="entry name" value="RNA-binding domain, RBD"/>
    <property type="match status" value="1"/>
</dbReference>
<evidence type="ECO:0000313" key="8">
    <source>
        <dbReference type="EMBL" id="KAK4074831.1"/>
    </source>
</evidence>
<evidence type="ECO:0000313" key="9">
    <source>
        <dbReference type="Proteomes" id="UP001273209"/>
    </source>
</evidence>
<feature type="compositionally biased region" description="Low complexity" evidence="5">
    <location>
        <begin position="309"/>
        <end position="318"/>
    </location>
</feature>
<comment type="caution">
    <text evidence="8">The sequence shown here is derived from an EMBL/GenBank/DDBJ whole genome shotgun (WGS) entry which is preliminary data.</text>
</comment>
<dbReference type="InterPro" id="IPR033133">
    <property type="entry name" value="PUM-HD"/>
</dbReference>
<feature type="compositionally biased region" description="Polar residues" evidence="5">
    <location>
        <begin position="467"/>
        <end position="484"/>
    </location>
</feature>
<feature type="region of interest" description="Disordered" evidence="5">
    <location>
        <begin position="182"/>
        <end position="212"/>
    </location>
</feature>
<dbReference type="Pfam" id="PF00806">
    <property type="entry name" value="PUF"/>
    <property type="match status" value="3"/>
</dbReference>
<feature type="compositionally biased region" description="Low complexity" evidence="5">
    <location>
        <begin position="1350"/>
        <end position="1360"/>
    </location>
</feature>
<dbReference type="FunFam" id="1.25.10.10:FF:000167">
    <property type="entry name" value="RNA binding protein Jsn1"/>
    <property type="match status" value="1"/>
</dbReference>
<keyword evidence="9" id="KW-1185">Reference proteome</keyword>
<sequence length="1383" mass="147994">MEAKAVGSRVSRTLGGLMSSVTKQAAFPFAALPLVARLEGVTSQGHGTHTRDGAVFCLYGVLGGREAPMMLASYYSIRDGARYNAAGICSAPTQQPNTCIPPGLQVHVPPSHTQHSATTNGPPRSIDVDFFFATSPSCRLQTSPSSTLNEACILITTLFLPRLPFSLLRARDSALPAPALGGNSSLKAPSPSPSPSWVADFPHTSQRSKSSQLSCASTPFLDAEEVSDHLALGYSSHSASQGRSNSPSTTNSPIDPLSTRSVFGLAGGLNSSSIIASNTRSGAGSPSHEMAASSRLYSKRAREIQAQEGVPGLPLNPWGGPPTSGNSTPLRENIPESPTDGFPDFVQLPTPETLPPTRRARAGTVPSRFPGGIGNNLLAVPGLPAKSARVTPSQSPFNKSPSPSIEPPEKNNAGTSTLLSRLRAGSMPQRSPFANLPTSASPFGPSIFSSWNPSGLGRERGSTLASIASVGSNGPSSPAQSQFSREGGGESDVHMRTLDYLGLAETPQPARAQLATPSYISNFDMTRHASRFRSYSVNNKDKYADEDEDDYDADMPMDSHYAALQDQLAATQAAIHNHNMAVRAFATQATRPRARTAGVLDTPGSRLVGSYGNSNAGAGNNSIPQAEIRLQDEDEYDDISQAVAGMNLGRSNSRNAGSHLNPEEQGLDGPTSALWLGGIPTSTTTSTLVEMFKSHGPILSARVLTHKNCGFVNFERVESAVSAKASMNGKEIFPGAGPIRINFAKPPSASNTPGHDGAFPSPSPDPFGKTQDIGKGALAAGPGESASAAAGALTSATPTLPPLRDMVTDILDIVGEFGATDEDKARISKTLQSAVQYDSYVEEIPPVREPTHTRVHDAPKLRDIRKRIDNQMLSQAEIESIAVDMLPEIAELSSDYLGNTVVQKLFDHCSDQLRDAMLAEIAPHLAEIGIHKNGTWAAQKIIDVCKTPSQLSIIVENLRPYAVPLFLDQYGNYVLQGCLKFGAPYTDFIFEAMLSRMWEVSQGRYGARAMRACLESHHATKDQQRMLAAAIALHSVQLATNANGALLLTWFLDTCTFANRRHVLSPRLIPYLVPLCTHKVAYLTVLKVINQKNETEARDNILKRLFISPNDQVLEAILSDQACGATFIFKVLTTPFFEETMRLEVTENVKNVLVRIKAQANQGYKRLMDEVGLSTRTAGPNRDASTHAEQRQRPTSSRQTNGQQHGQQGGQPNKAFYNGTSGGSSNYEAGHTQQRGDNADSGAPPYPAFNQGMMYNGPNGPMPPAMGVSQLQYQQGMMNRGNPQMNYPFPPMQPGFGGYGNPGQPVDQYRQQNMPNGSPMQPPAGGQPPYGPPPGFGMVGGYGYGGNMGGMPNMGYMQQQEQVNGRRGRVRPSSSNRQGRNNY</sequence>
<dbReference type="PROSITE" id="PS50102">
    <property type="entry name" value="RRM"/>
    <property type="match status" value="1"/>
</dbReference>
<dbReference type="EMBL" id="JAWRVG010000016">
    <property type="protein sequence ID" value="KAK4074831.1"/>
    <property type="molecule type" value="Genomic_DNA"/>
</dbReference>